<proteinExistence type="predicted"/>
<reference evidence="6" key="1">
    <citation type="submission" date="2015-03" db="EMBL/GenBank/DDBJ databases">
        <authorList>
            <consortium name="Pathogen Informatics"/>
            <person name="Murphy D."/>
        </authorList>
    </citation>
    <scope>NUCLEOTIDE SEQUENCE</scope>
    <source>
        <strain evidence="6">N09902308</strain>
    </source>
</reference>
<evidence type="ECO:0000313" key="12">
    <source>
        <dbReference type="Proteomes" id="UP000049023"/>
    </source>
</evidence>
<evidence type="ECO:0000313" key="9">
    <source>
        <dbReference type="Proteomes" id="UP000044938"/>
    </source>
</evidence>
<dbReference type="Proteomes" id="UP000048600">
    <property type="component" value="Unassembled WGS sequence"/>
</dbReference>
<dbReference type="EMBL" id="CFOH01000023">
    <property type="protein sequence ID" value="CFE46595.1"/>
    <property type="molecule type" value="Genomic_DNA"/>
</dbReference>
<gene>
    <name evidence="3" type="ORF">ERS007661_00293</name>
    <name evidence="1" type="ORF">ERS007688_00278</name>
    <name evidence="5" type="ORF">ERS007720_01801</name>
    <name evidence="6" type="ORF">ERS007739_04118</name>
    <name evidence="4" type="ORF">ERS007741_00922</name>
    <name evidence="2" type="ORF">ERS027661_03708</name>
</gene>
<evidence type="ECO:0000313" key="2">
    <source>
        <dbReference type="EMBL" id="CKS92469.1"/>
    </source>
</evidence>
<evidence type="ECO:0000313" key="7">
    <source>
        <dbReference type="Proteomes" id="UP000039021"/>
    </source>
</evidence>
<dbReference type="EMBL" id="CQQC01000051">
    <property type="protein sequence ID" value="CNU21833.1"/>
    <property type="molecule type" value="Genomic_DNA"/>
</dbReference>
<name>A0A654TG17_MYCTX</name>
<evidence type="ECO:0000313" key="6">
    <source>
        <dbReference type="EMBL" id="COZ77619.1"/>
    </source>
</evidence>
<reference evidence="7 8" key="2">
    <citation type="submission" date="2015-03" db="EMBL/GenBank/DDBJ databases">
        <authorList>
            <consortium name="Pathogen Informatics"/>
        </authorList>
    </citation>
    <scope>NUCLEOTIDE SEQUENCE [LARGE SCALE GENOMIC DNA]</scope>
    <source>
        <strain evidence="2 12">Bir 187</strain>
        <strain evidence="3 8">D00501624</strain>
        <strain evidence="1 10">H09601792</strain>
        <strain evidence="5 9">M09401471</strain>
        <strain evidence="7">N09902308</strain>
        <strain evidence="4 11">P00601463</strain>
    </source>
</reference>
<evidence type="ECO:0000313" key="3">
    <source>
        <dbReference type="EMBL" id="CNU21833.1"/>
    </source>
</evidence>
<evidence type="ECO:0000313" key="11">
    <source>
        <dbReference type="Proteomes" id="UP000048600"/>
    </source>
</evidence>
<evidence type="ECO:0000313" key="10">
    <source>
        <dbReference type="Proteomes" id="UP000046947"/>
    </source>
</evidence>
<dbReference type="Proteomes" id="UP000049023">
    <property type="component" value="Unassembled WGS sequence"/>
</dbReference>
<evidence type="ECO:0000313" key="1">
    <source>
        <dbReference type="EMBL" id="CFE46595.1"/>
    </source>
</evidence>
<organism evidence="1 10">
    <name type="scientific">Mycobacterium tuberculosis</name>
    <dbReference type="NCBI Taxonomy" id="1773"/>
    <lineage>
        <taxon>Bacteria</taxon>
        <taxon>Bacillati</taxon>
        <taxon>Actinomycetota</taxon>
        <taxon>Actinomycetes</taxon>
        <taxon>Mycobacteriales</taxon>
        <taxon>Mycobacteriaceae</taxon>
        <taxon>Mycobacterium</taxon>
        <taxon>Mycobacterium tuberculosis complex</taxon>
    </lineage>
</organism>
<accession>A0A654TG17</accession>
<dbReference type="EMBL" id="CSBK01002386">
    <property type="protein sequence ID" value="COZ77619.1"/>
    <property type="molecule type" value="Genomic_DNA"/>
</dbReference>
<dbReference type="EMBL" id="CHKL01000065">
    <property type="protein sequence ID" value="COV90391.1"/>
    <property type="molecule type" value="Genomic_DNA"/>
</dbReference>
<dbReference type="EMBL" id="CSAJ01000195">
    <property type="protein sequence ID" value="COW13652.1"/>
    <property type="molecule type" value="Genomic_DNA"/>
</dbReference>
<dbReference type="AlphaFoldDB" id="A0A654TG17"/>
<dbReference type="Proteomes" id="UP000046947">
    <property type="component" value="Unassembled WGS sequence"/>
</dbReference>
<dbReference type="Proteomes" id="UP000039217">
    <property type="component" value="Unassembled WGS sequence"/>
</dbReference>
<sequence length="69" mass="7263">MVAVPIGGLDGEVAQRLFAGQKLLGKRRPVVGQVLFVAEQDNPTAEVAAAQRLYGFSPGKSPANNDERG</sequence>
<dbReference type="Proteomes" id="UP000039021">
    <property type="component" value="Unassembled WGS sequence"/>
</dbReference>
<dbReference type="EMBL" id="CNFU01001036">
    <property type="protein sequence ID" value="CKS92469.1"/>
    <property type="molecule type" value="Genomic_DNA"/>
</dbReference>
<evidence type="ECO:0000313" key="4">
    <source>
        <dbReference type="EMBL" id="COV90391.1"/>
    </source>
</evidence>
<protein>
    <submittedName>
        <fullName evidence="1">Uncharacterized protein</fullName>
    </submittedName>
</protein>
<evidence type="ECO:0000313" key="8">
    <source>
        <dbReference type="Proteomes" id="UP000039217"/>
    </source>
</evidence>
<dbReference type="Proteomes" id="UP000044938">
    <property type="component" value="Unassembled WGS sequence"/>
</dbReference>
<evidence type="ECO:0000313" key="5">
    <source>
        <dbReference type="EMBL" id="COW13652.1"/>
    </source>
</evidence>